<feature type="region of interest" description="Disordered" evidence="1">
    <location>
        <begin position="285"/>
        <end position="307"/>
    </location>
</feature>
<accession>A0AAN9W3H2</accession>
<feature type="compositionally biased region" description="Polar residues" evidence="1">
    <location>
        <begin position="32"/>
        <end position="52"/>
    </location>
</feature>
<feature type="region of interest" description="Disordered" evidence="1">
    <location>
        <begin position="130"/>
        <end position="221"/>
    </location>
</feature>
<protein>
    <submittedName>
        <fullName evidence="2">Uncharacterized protein</fullName>
    </submittedName>
</protein>
<dbReference type="EMBL" id="JAZDUA010000010">
    <property type="protein sequence ID" value="KAK7873731.1"/>
    <property type="molecule type" value="Genomic_DNA"/>
</dbReference>
<evidence type="ECO:0000256" key="1">
    <source>
        <dbReference type="SAM" id="MobiDB-lite"/>
    </source>
</evidence>
<feature type="region of interest" description="Disordered" evidence="1">
    <location>
        <begin position="1"/>
        <end position="65"/>
    </location>
</feature>
<name>A0AAN9W3H2_9ORTH</name>
<dbReference type="Proteomes" id="UP001378592">
    <property type="component" value="Unassembled WGS sequence"/>
</dbReference>
<organism evidence="2 3">
    <name type="scientific">Gryllus longicercus</name>
    <dbReference type="NCBI Taxonomy" id="2509291"/>
    <lineage>
        <taxon>Eukaryota</taxon>
        <taxon>Metazoa</taxon>
        <taxon>Ecdysozoa</taxon>
        <taxon>Arthropoda</taxon>
        <taxon>Hexapoda</taxon>
        <taxon>Insecta</taxon>
        <taxon>Pterygota</taxon>
        <taxon>Neoptera</taxon>
        <taxon>Polyneoptera</taxon>
        <taxon>Orthoptera</taxon>
        <taxon>Ensifera</taxon>
        <taxon>Gryllidea</taxon>
        <taxon>Grylloidea</taxon>
        <taxon>Gryllidae</taxon>
        <taxon>Gryllinae</taxon>
        <taxon>Gryllus</taxon>
    </lineage>
</organism>
<reference evidence="2 3" key="1">
    <citation type="submission" date="2024-03" db="EMBL/GenBank/DDBJ databases">
        <title>The genome assembly and annotation of the cricket Gryllus longicercus Weissman &amp; Gray.</title>
        <authorList>
            <person name="Szrajer S."/>
            <person name="Gray D."/>
            <person name="Ylla G."/>
        </authorList>
    </citation>
    <scope>NUCLEOTIDE SEQUENCE [LARGE SCALE GENOMIC DNA]</scope>
    <source>
        <strain evidence="2">DAG 2021-001</strain>
        <tissue evidence="2">Whole body minus gut</tissue>
    </source>
</reference>
<feature type="compositionally biased region" description="Basic and acidic residues" evidence="1">
    <location>
        <begin position="1"/>
        <end position="15"/>
    </location>
</feature>
<proteinExistence type="predicted"/>
<evidence type="ECO:0000313" key="2">
    <source>
        <dbReference type="EMBL" id="KAK7873731.1"/>
    </source>
</evidence>
<comment type="caution">
    <text evidence="2">The sequence shown here is derived from an EMBL/GenBank/DDBJ whole genome shotgun (WGS) entry which is preliminary data.</text>
</comment>
<evidence type="ECO:0000313" key="3">
    <source>
        <dbReference type="Proteomes" id="UP001378592"/>
    </source>
</evidence>
<gene>
    <name evidence="2" type="ORF">R5R35_013263</name>
</gene>
<dbReference type="AlphaFoldDB" id="A0AAN9W3H2"/>
<feature type="compositionally biased region" description="Basic and acidic residues" evidence="1">
    <location>
        <begin position="22"/>
        <end position="31"/>
    </location>
</feature>
<sequence>MKFLKLEENMKRSALEDSDGYQSDKTEKSEESNAVSPATSDESSKEQLGNRNRNSDDGSSEGSKNGINFLEHVVLSNCRRKDFIPGRATLERAKIRERQAEEKRIQELVKDEKKVKRSCMRIHCPRYSNQDARKCNNASSLPFTKPDINAGNEKQFPGRKTSKIPAPQAKRRPSRDDDASSGTVIPPRSKTESTGVDAIHETKSTIPKGISNKNSKVKSNSNNCFRRAGVDNLEVDVPCTKFVSAGADTNYKGKLPFTRRFVRQSLKARIPNIFRLVENSNLDRGDTSPSSIDMVPERTTKGMKTSNFHGKGSIIRVQNEYLNQSDANHVIIEKTFEVNFTGKSPNAYNIPNKKNFGPVSHPFLGPEDASHYVEKLSESGVRFPSLVKAQKSILKVPHTAIGNKPISKSSHTTLPPGPCIKSNRSKSSVSCVSPKNMLKHVRFDTSSPILYPRALDEHGKFNEILHA</sequence>
<feature type="compositionally biased region" description="Low complexity" evidence="1">
    <location>
        <begin position="211"/>
        <end position="221"/>
    </location>
</feature>
<keyword evidence="3" id="KW-1185">Reference proteome</keyword>